<sequence>MFVGAGAEMPFECEKRILDQVGLLSDLAGSSYIFRKRQNMPSSKQRIMYAVKLTKGPESRPWVGKLRPGGWIRPNCLLNPARRQSGNQCVFTRVECVLLFKMHLWVICGA</sequence>
<reference evidence="1" key="1">
    <citation type="submission" date="2022-12" db="EMBL/GenBank/DDBJ databases">
        <authorList>
            <person name="Alioto T."/>
            <person name="Alioto T."/>
            <person name="Gomez Garrido J."/>
        </authorList>
    </citation>
    <scope>NUCLEOTIDE SEQUENCE</scope>
</reference>
<keyword evidence="2" id="KW-1185">Reference proteome</keyword>
<dbReference type="AlphaFoldDB" id="A0AA35PUQ6"/>
<protein>
    <submittedName>
        <fullName evidence="1">Uncharacterized protein</fullName>
    </submittedName>
</protein>
<name>A0AA35PUQ6_9SAUR</name>
<accession>A0AA35PUQ6</accession>
<evidence type="ECO:0000313" key="2">
    <source>
        <dbReference type="Proteomes" id="UP001178461"/>
    </source>
</evidence>
<organism evidence="1 2">
    <name type="scientific">Podarcis lilfordi</name>
    <name type="common">Lilford's wall lizard</name>
    <dbReference type="NCBI Taxonomy" id="74358"/>
    <lineage>
        <taxon>Eukaryota</taxon>
        <taxon>Metazoa</taxon>
        <taxon>Chordata</taxon>
        <taxon>Craniata</taxon>
        <taxon>Vertebrata</taxon>
        <taxon>Euteleostomi</taxon>
        <taxon>Lepidosauria</taxon>
        <taxon>Squamata</taxon>
        <taxon>Bifurcata</taxon>
        <taxon>Unidentata</taxon>
        <taxon>Episquamata</taxon>
        <taxon>Laterata</taxon>
        <taxon>Lacertibaenia</taxon>
        <taxon>Lacertidae</taxon>
        <taxon>Podarcis</taxon>
    </lineage>
</organism>
<dbReference type="Proteomes" id="UP001178461">
    <property type="component" value="Chromosome 16"/>
</dbReference>
<gene>
    <name evidence="1" type="ORF">PODLI_1B009082</name>
</gene>
<dbReference type="EMBL" id="OX395143">
    <property type="protein sequence ID" value="CAI5797512.1"/>
    <property type="molecule type" value="Genomic_DNA"/>
</dbReference>
<proteinExistence type="predicted"/>
<evidence type="ECO:0000313" key="1">
    <source>
        <dbReference type="EMBL" id="CAI5797512.1"/>
    </source>
</evidence>